<keyword evidence="6" id="KW-0539">Nucleus</keyword>
<evidence type="ECO:0000256" key="6">
    <source>
        <dbReference type="ARBA" id="ARBA00023242"/>
    </source>
</evidence>
<dbReference type="InParanoid" id="A0A168S349"/>
<dbReference type="FunFam" id="3.30.420.10:FF:000031">
    <property type="entry name" value="RNA exonuclease 1"/>
    <property type="match status" value="1"/>
</dbReference>
<dbReference type="PANTHER" id="PTHR12801">
    <property type="entry name" value="RNA EXONUCLEASE REXO1 / RECO3 FAMILY MEMBER-RELATED"/>
    <property type="match status" value="1"/>
</dbReference>
<dbReference type="InterPro" id="IPR047021">
    <property type="entry name" value="REXO1/3/4-like"/>
</dbReference>
<dbReference type="SMART" id="SM00479">
    <property type="entry name" value="EXOIII"/>
    <property type="match status" value="1"/>
</dbReference>
<evidence type="ECO:0000259" key="8">
    <source>
        <dbReference type="SMART" id="SM00479"/>
    </source>
</evidence>
<reference evidence="9" key="1">
    <citation type="submission" date="2016-04" db="EMBL/GenBank/DDBJ databases">
        <authorList>
            <person name="Evans L.H."/>
            <person name="Alamgir A."/>
            <person name="Owens N."/>
            <person name="Weber N.D."/>
            <person name="Virtaneva K."/>
            <person name="Barbian K."/>
            <person name="Babar A."/>
            <person name="Rosenke K."/>
        </authorList>
    </citation>
    <scope>NUCLEOTIDE SEQUENCE [LARGE SCALE GENOMIC DNA]</scope>
    <source>
        <strain evidence="9">CBS 101.48</strain>
    </source>
</reference>
<dbReference type="InterPro" id="IPR036397">
    <property type="entry name" value="RNaseH_sf"/>
</dbReference>
<dbReference type="GO" id="GO:0010629">
    <property type="term" value="P:negative regulation of gene expression"/>
    <property type="evidence" value="ECO:0007669"/>
    <property type="project" value="UniProtKB-ARBA"/>
</dbReference>
<dbReference type="OrthoDB" id="8191639at2759"/>
<dbReference type="OMA" id="SNIDHRE"/>
<evidence type="ECO:0000256" key="5">
    <source>
        <dbReference type="ARBA" id="ARBA00022839"/>
    </source>
</evidence>
<feature type="region of interest" description="Disordered" evidence="7">
    <location>
        <begin position="28"/>
        <end position="99"/>
    </location>
</feature>
<evidence type="ECO:0000256" key="7">
    <source>
        <dbReference type="SAM" id="MobiDB-lite"/>
    </source>
</evidence>
<keyword evidence="5" id="KW-0269">Exonuclease</keyword>
<evidence type="ECO:0000256" key="1">
    <source>
        <dbReference type="ARBA" id="ARBA00004123"/>
    </source>
</evidence>
<dbReference type="CDD" id="cd06145">
    <property type="entry name" value="REX1_like"/>
    <property type="match status" value="1"/>
</dbReference>
<dbReference type="GO" id="GO:0005634">
    <property type="term" value="C:nucleus"/>
    <property type="evidence" value="ECO:0007669"/>
    <property type="project" value="UniProtKB-SubCell"/>
</dbReference>
<feature type="compositionally biased region" description="Low complexity" evidence="7">
    <location>
        <begin position="79"/>
        <end position="93"/>
    </location>
</feature>
<dbReference type="InterPro" id="IPR034922">
    <property type="entry name" value="REX1-like_exo"/>
</dbReference>
<organism evidence="9">
    <name type="scientific">Absidia glauca</name>
    <name type="common">Pin mould</name>
    <dbReference type="NCBI Taxonomy" id="4829"/>
    <lineage>
        <taxon>Eukaryota</taxon>
        <taxon>Fungi</taxon>
        <taxon>Fungi incertae sedis</taxon>
        <taxon>Mucoromycota</taxon>
        <taxon>Mucoromycotina</taxon>
        <taxon>Mucoromycetes</taxon>
        <taxon>Mucorales</taxon>
        <taxon>Cunninghamellaceae</taxon>
        <taxon>Absidia</taxon>
    </lineage>
</organism>
<dbReference type="SUPFAM" id="SSF53098">
    <property type="entry name" value="Ribonuclease H-like"/>
    <property type="match status" value="1"/>
</dbReference>
<evidence type="ECO:0000256" key="3">
    <source>
        <dbReference type="ARBA" id="ARBA00022722"/>
    </source>
</evidence>
<evidence type="ECO:0000256" key="2">
    <source>
        <dbReference type="ARBA" id="ARBA00006357"/>
    </source>
</evidence>
<dbReference type="AlphaFoldDB" id="A0A168S349"/>
<dbReference type="Gene3D" id="3.30.420.10">
    <property type="entry name" value="Ribonuclease H-like superfamily/Ribonuclease H"/>
    <property type="match status" value="1"/>
</dbReference>
<feature type="domain" description="Exonuclease" evidence="8">
    <location>
        <begin position="338"/>
        <end position="495"/>
    </location>
</feature>
<dbReference type="EMBL" id="LT554852">
    <property type="protein sequence ID" value="SAM07740.1"/>
    <property type="molecule type" value="Genomic_DNA"/>
</dbReference>
<dbReference type="GO" id="GO:0003676">
    <property type="term" value="F:nucleic acid binding"/>
    <property type="evidence" value="ECO:0007669"/>
    <property type="project" value="InterPro"/>
</dbReference>
<gene>
    <name evidence="9" type="primary">ABSGL_13397.1 scaffold 14161</name>
</gene>
<dbReference type="Proteomes" id="UP000078561">
    <property type="component" value="Unassembled WGS sequence"/>
</dbReference>
<proteinExistence type="inferred from homology"/>
<feature type="compositionally biased region" description="Low complexity" evidence="7">
    <location>
        <begin position="33"/>
        <end position="42"/>
    </location>
</feature>
<evidence type="ECO:0000313" key="9">
    <source>
        <dbReference type="EMBL" id="SAM07740.1"/>
    </source>
</evidence>
<accession>A0A168S349</accession>
<keyword evidence="10" id="KW-1185">Reference proteome</keyword>
<comment type="subcellular location">
    <subcellularLocation>
        <location evidence="1">Nucleus</location>
    </subcellularLocation>
</comment>
<name>A0A168S349_ABSGL</name>
<evidence type="ECO:0000256" key="4">
    <source>
        <dbReference type="ARBA" id="ARBA00022801"/>
    </source>
</evidence>
<dbReference type="GO" id="GO:0004527">
    <property type="term" value="F:exonuclease activity"/>
    <property type="evidence" value="ECO:0007669"/>
    <property type="project" value="UniProtKB-KW"/>
</dbReference>
<dbReference type="InterPro" id="IPR012337">
    <property type="entry name" value="RNaseH-like_sf"/>
</dbReference>
<dbReference type="InterPro" id="IPR013520">
    <property type="entry name" value="Ribonucl_H"/>
</dbReference>
<comment type="similarity">
    <text evidence="2">Belongs to the REXO1/REXO3 family.</text>
</comment>
<keyword evidence="4" id="KW-0378">Hydrolase</keyword>
<dbReference type="STRING" id="4829.A0A168S349"/>
<protein>
    <recommendedName>
        <fullName evidence="8">Exonuclease domain-containing protein</fullName>
    </recommendedName>
</protein>
<dbReference type="PANTHER" id="PTHR12801:SF115">
    <property type="entry name" value="FI18136P1-RELATED"/>
    <property type="match status" value="1"/>
</dbReference>
<keyword evidence="3" id="KW-0540">Nuclease</keyword>
<sequence>MLPSLEIFKNIPCPDSPHCKRPQCIFAHGQQPTSSTSTTTSSVIPNKRSRPNPSHQQPKQQKQHQQCSNPSKALNVKKSTTSSRPIARSISSPFGKDPSDRVAHVATFTGPPTIKADISSHTALKIRQTISDKLYEHYRRIYPASIHGNDVAAQRTQDQEQAILTSTSNTAGYKQQAMTILMQLKKKEPEAAKTVTSKTETNNGDDGGMDATFLNTLVLTESQLDAMQYPPRTLLDHPTPAVTKDPQRTCDRCKKPFTVKAILDAKDVKACQYHFGRLRVSQSFGEKLRTYTCCDDTLGSLGCEKGPHVFKEEQVDKLHAGLPFVKVPPSSSSSRPETILALDCEMGYTTLGMELIRLTVINANHEKILDELVLPSHMVIDLNTRYSGITTLAGVKHNLVSIRQALFDLMDPTTILLGHGLENDLKALRIVHDKVIDTAALFPHPHGLPYRYGLRMLATKYLSKFIQTGSDGHDSFEDAGTCLELLHEYVRKHKPSSLQ</sequence>
<dbReference type="FunCoup" id="A0A168S349">
    <property type="interactions" value="276"/>
</dbReference>
<evidence type="ECO:0000313" key="10">
    <source>
        <dbReference type="Proteomes" id="UP000078561"/>
    </source>
</evidence>
<feature type="compositionally biased region" description="Low complexity" evidence="7">
    <location>
        <begin position="51"/>
        <end position="70"/>
    </location>
</feature>